<dbReference type="AlphaFoldDB" id="A0A8S2Y9E0"/>
<dbReference type="Proteomes" id="UP000682733">
    <property type="component" value="Unassembled WGS sequence"/>
</dbReference>
<comment type="caution">
    <text evidence="1">The sequence shown here is derived from an EMBL/GenBank/DDBJ whole genome shotgun (WGS) entry which is preliminary data.</text>
</comment>
<protein>
    <submittedName>
        <fullName evidence="1">Uncharacterized protein</fullName>
    </submittedName>
</protein>
<reference evidence="1" key="1">
    <citation type="submission" date="2021-02" db="EMBL/GenBank/DDBJ databases">
        <authorList>
            <person name="Nowell W R."/>
        </authorList>
    </citation>
    <scope>NUCLEOTIDE SEQUENCE</scope>
</reference>
<sequence length="114" mass="13803">NLEIMWLSFKHLKTILFSLPKLKLFKIVACHLLGAEKDFIMLRNWYELFKENDLLLRNLKKFQCNINVCPEDQYRFTAEENKQFNMLIENNNNKFISEIKFIYTDGILCRLYTD</sequence>
<accession>A0A8S2Y9E0</accession>
<dbReference type="EMBL" id="CAJOBA010107168">
    <property type="protein sequence ID" value="CAF4541643.1"/>
    <property type="molecule type" value="Genomic_DNA"/>
</dbReference>
<evidence type="ECO:0000313" key="2">
    <source>
        <dbReference type="Proteomes" id="UP000682733"/>
    </source>
</evidence>
<gene>
    <name evidence="1" type="ORF">TMI583_LOCUS49374</name>
</gene>
<proteinExistence type="predicted"/>
<organism evidence="1 2">
    <name type="scientific">Didymodactylos carnosus</name>
    <dbReference type="NCBI Taxonomy" id="1234261"/>
    <lineage>
        <taxon>Eukaryota</taxon>
        <taxon>Metazoa</taxon>
        <taxon>Spiralia</taxon>
        <taxon>Gnathifera</taxon>
        <taxon>Rotifera</taxon>
        <taxon>Eurotatoria</taxon>
        <taxon>Bdelloidea</taxon>
        <taxon>Philodinida</taxon>
        <taxon>Philodinidae</taxon>
        <taxon>Didymodactylos</taxon>
    </lineage>
</organism>
<name>A0A8S2Y9E0_9BILA</name>
<feature type="non-terminal residue" evidence="1">
    <location>
        <position position="1"/>
    </location>
</feature>
<evidence type="ECO:0000313" key="1">
    <source>
        <dbReference type="EMBL" id="CAF4541643.1"/>
    </source>
</evidence>